<evidence type="ECO:0000256" key="9">
    <source>
        <dbReference type="PIRSR" id="PIRSR600246-3"/>
    </source>
</evidence>
<dbReference type="GO" id="GO:0000796">
    <property type="term" value="C:condensin complex"/>
    <property type="evidence" value="ECO:0007669"/>
    <property type="project" value="TreeGrafter"/>
</dbReference>
<evidence type="ECO:0000256" key="1">
    <source>
        <dbReference type="ARBA" id="ARBA00004123"/>
    </source>
</evidence>
<dbReference type="STRING" id="103827.A0A158RBN8"/>
<keyword evidence="3" id="KW-0132">Cell division</keyword>
<dbReference type="Pfam" id="PF01112">
    <property type="entry name" value="Asparaginase_2"/>
    <property type="match status" value="1"/>
</dbReference>
<dbReference type="OMA" id="DVIAKLW"/>
<organism evidence="14">
    <name type="scientific">Thelazia callipaeda</name>
    <name type="common">Oriental eyeworm</name>
    <name type="synonym">Parasitic nematode</name>
    <dbReference type="NCBI Taxonomy" id="103827"/>
    <lineage>
        <taxon>Eukaryota</taxon>
        <taxon>Metazoa</taxon>
        <taxon>Ecdysozoa</taxon>
        <taxon>Nematoda</taxon>
        <taxon>Chromadorea</taxon>
        <taxon>Rhabditida</taxon>
        <taxon>Spirurina</taxon>
        <taxon>Spiruromorpha</taxon>
        <taxon>Thelazioidea</taxon>
        <taxon>Thelaziidae</taxon>
        <taxon>Thelazia</taxon>
    </lineage>
</organism>
<dbReference type="SUPFAM" id="SSF48371">
    <property type="entry name" value="ARM repeat"/>
    <property type="match status" value="1"/>
</dbReference>
<evidence type="ECO:0000313" key="13">
    <source>
        <dbReference type="Proteomes" id="UP000276776"/>
    </source>
</evidence>
<dbReference type="GO" id="GO:0004298">
    <property type="term" value="F:threonine-type endopeptidase activity"/>
    <property type="evidence" value="ECO:0007669"/>
    <property type="project" value="InterPro"/>
</dbReference>
<evidence type="ECO:0000256" key="3">
    <source>
        <dbReference type="ARBA" id="ARBA00022618"/>
    </source>
</evidence>
<reference evidence="12 13" key="2">
    <citation type="submission" date="2018-11" db="EMBL/GenBank/DDBJ databases">
        <authorList>
            <consortium name="Pathogen Informatics"/>
        </authorList>
    </citation>
    <scope>NUCLEOTIDE SEQUENCE [LARGE SCALE GENOMIC DNA]</scope>
</reference>
<proteinExistence type="inferred from homology"/>
<dbReference type="OrthoDB" id="77601at2759"/>
<dbReference type="InterPro" id="IPR037464">
    <property type="entry name" value="Taspase1"/>
</dbReference>
<feature type="domain" description="Condensin complex subunit 1 N-terminal" evidence="11">
    <location>
        <begin position="422"/>
        <end position="568"/>
    </location>
</feature>
<dbReference type="InterPro" id="IPR024324">
    <property type="entry name" value="Condensin_cplx_su1_N"/>
</dbReference>
<evidence type="ECO:0000313" key="12">
    <source>
        <dbReference type="EMBL" id="VDN02322.1"/>
    </source>
</evidence>
<keyword evidence="5" id="KW-0226">DNA condensation</keyword>
<comment type="similarity">
    <text evidence="2">Belongs to the Ntn-hydrolase family.</text>
</comment>
<evidence type="ECO:0000259" key="11">
    <source>
        <dbReference type="Pfam" id="PF12922"/>
    </source>
</evidence>
<evidence type="ECO:0000256" key="2">
    <source>
        <dbReference type="ARBA" id="ARBA00010872"/>
    </source>
</evidence>
<feature type="active site" description="Nucleophile" evidence="8">
    <location>
        <position position="158"/>
    </location>
</feature>
<keyword evidence="13" id="KW-1185">Reference proteome</keyword>
<feature type="domain" description="Condensin complex subunit 1 C-terminal" evidence="10">
    <location>
        <begin position="1582"/>
        <end position="1726"/>
    </location>
</feature>
<evidence type="ECO:0000256" key="4">
    <source>
        <dbReference type="ARBA" id="ARBA00022776"/>
    </source>
</evidence>
<dbReference type="SUPFAM" id="SSF56235">
    <property type="entry name" value="N-terminal nucleophile aminohydrolases (Ntn hydrolases)"/>
    <property type="match status" value="1"/>
</dbReference>
<dbReference type="GO" id="GO:0042393">
    <property type="term" value="F:histone binding"/>
    <property type="evidence" value="ECO:0007669"/>
    <property type="project" value="TreeGrafter"/>
</dbReference>
<dbReference type="GO" id="GO:0007076">
    <property type="term" value="P:mitotic chromosome condensation"/>
    <property type="evidence" value="ECO:0007669"/>
    <property type="project" value="InterPro"/>
</dbReference>
<keyword evidence="7" id="KW-0131">Cell cycle</keyword>
<dbReference type="Gene3D" id="1.25.10.10">
    <property type="entry name" value="Leucine-rich Repeat Variant"/>
    <property type="match status" value="1"/>
</dbReference>
<dbReference type="PANTHER" id="PTHR14222">
    <property type="entry name" value="CONDENSIN"/>
    <property type="match status" value="1"/>
</dbReference>
<dbReference type="CDD" id="cd04514">
    <property type="entry name" value="Taspase1_like"/>
    <property type="match status" value="1"/>
</dbReference>
<dbReference type="InterPro" id="IPR016024">
    <property type="entry name" value="ARM-type_fold"/>
</dbReference>
<dbReference type="GO" id="GO:0005634">
    <property type="term" value="C:nucleus"/>
    <property type="evidence" value="ECO:0007669"/>
    <property type="project" value="UniProtKB-SubCell"/>
</dbReference>
<evidence type="ECO:0000256" key="6">
    <source>
        <dbReference type="ARBA" id="ARBA00023242"/>
    </source>
</evidence>
<dbReference type="InterPro" id="IPR032682">
    <property type="entry name" value="Cnd1_C"/>
</dbReference>
<feature type="site" description="Cleavage; by autolysis" evidence="9">
    <location>
        <begin position="157"/>
        <end position="158"/>
    </location>
</feature>
<evidence type="ECO:0000256" key="7">
    <source>
        <dbReference type="ARBA" id="ARBA00023306"/>
    </source>
</evidence>
<dbReference type="PANTHER" id="PTHR14222:SF2">
    <property type="entry name" value="CONDENSIN COMPLEX SUBUNIT 1"/>
    <property type="match status" value="1"/>
</dbReference>
<gene>
    <name evidence="12" type="ORF">TCLT_LOCUS5118</name>
</gene>
<dbReference type="Pfam" id="PF12922">
    <property type="entry name" value="Cnd1_N"/>
    <property type="match status" value="1"/>
</dbReference>
<comment type="subcellular location">
    <subcellularLocation>
        <location evidence="1">Nucleus</location>
    </subcellularLocation>
</comment>
<dbReference type="Proteomes" id="UP000276776">
    <property type="component" value="Unassembled WGS sequence"/>
</dbReference>
<protein>
    <submittedName>
        <fullName evidence="14">Condensin complex subunit 1</fullName>
    </submittedName>
</protein>
<dbReference type="GO" id="GO:0010032">
    <property type="term" value="P:meiotic chromosome condensation"/>
    <property type="evidence" value="ECO:0007669"/>
    <property type="project" value="TreeGrafter"/>
</dbReference>
<keyword evidence="6" id="KW-0539">Nucleus</keyword>
<dbReference type="InterPro" id="IPR029055">
    <property type="entry name" value="Ntn_hydrolases_N"/>
</dbReference>
<evidence type="ECO:0000259" key="10">
    <source>
        <dbReference type="Pfam" id="PF12717"/>
    </source>
</evidence>
<sequence>MGAFVAAHAGAGTHAYKTEDICWNAVLKCNGNIVEAVKILENDAKTNCGYGSNLSLNKHVECEACFASTDGHVFGAVGAVSRVRNPIEVAAMVAKEQLVANSKFVLPAVLVGEGAEQWAEKRGVKLCDPASLISRRAEKDWKQAQKVVQSWGDKTMDTVGAVSYDNGECSAACSSGGIILKHEGRLGHVLQYGGAVCADKRNARSVAVTLSGCGEYIARTLLARNIAECLLNGDNDDDFILTKVKNVFYSAFLNSPYLANRNKKHVLAGGLLLFVDNEKSSAELVSFHNTQELTFAFGNRTVVKSRSRSVSGDFINCKNVLPRFALRENKVMQNLDKFVIPSRDDDLLEGSFDFYTISIRPELDEIISKVFQFRHDIDSGRWARIIDRFDHLFFTIKPFSEGEPWRLRSQLISFLNSGLKLTLDSIEELLPMLTSEAETELAQDLFTERELHAKALLMYIYLLCRLAVLFEKESSNRPIEVASTKKGRKAMPEKADDQYMTQWISDRANTLKLLHRTFSLNSLDAQGRKRSTAIRFLWHPSIVPSELLRISKDLAFKFLENPELSKVSGRDWLQAIFGYLKVICIDYNEATKIGIKLVSLMKRLDYLSLSSLTQSPFVDAIESVSYYGDMDILFQAMLSALSRLSKSDFARNDVSARPFTLFIVSLAEKKPHLLNKHIVNIASFLSDDPASLRCAVLTAFVEIVMVVYKGNLPEGNFRRSRDRLLLHLQDHVVDVNAVVRSRALQLWTRLARASQIPIVFMSGGLIRDAGGRLIDKSVSVRRNAAAFLSAVLEYNPFGASLNADDLADTIARFEAERLEMRTTNPEKEGIKKACVEWASMKENLNRWIGKYVKQRLKNKQTVDVTEKVIENSAVDHNENENATSLYCYEIMFGIFLCTNFFSRSKNIAGEVGNIYEEVTDVSGTTNTVDDCIIDEDVTLEELITKIVLALENLETRRAAIKVLVRAGLDGRIPTVDKNGTADSIARECYESLQVYYFDEHKKMQLDDDEEVLELEDRIGDYQKIMEELDNKNAIMFSLEIETCIKLGLRSIMNGQANELAEIIHFIVEANKFSIRGSEAGVRELFKIVWRRDNAVKEIIINAARDLFISSNEDRDVSARKSAENLIKIILGVGEEDRVSVEEVLCLMAREKRWDIDLLDVLSAIVFETQGASRIAALRLFSIVCRANKEFMRERLNFFIELTQRDGFFDNDDGTLAAEFFNAIAMLGSISNTNDVSTLHEAPFRLTETHRILQCVHAVLVQNVANVSYNWLPMMHKAVNTIFYVAARPSLCCRLIASGLMHEAKRSLAFFFLKKREIEQIETVNFENPPNSADIDEFGDLLVRAKEWSQDSEIENEQPIKSQTFVAVEEENLLSMKAEALDILKKEKDQCFIVWEIVAERVCAFAGEVALKTLVHTDVSFVAEMKRKNEVLHSFRTTINDDNRDKLETAKFFEDFPSSRVPTTLEIKSIERQGFFEVSEQEEGDRLGLTGDLFSGISEDERVSERAQQISENAVSRKGSLLYRLSKFLIAVVKSEKNTCSESLRSTAILALAKFMLLSMKTCTRYMPLFLDYFKHSPSSECRSNLMVAVGDLCFRFPNIIEKYSEHLYHGISDKDDYVRQTCIIVLSYLMLNDMVKVRGTVADLALCVNDDNVNVGQLAKFFFSELSKKGNILYNLMPDMISRLSSRESVTTNSFITIMKLLLGFIKKDKQSDSLMEKLIQRMQGVITKDGVVDTRLAECLSYCISCLSLTDKSFRFMAESLPSYSNLLVLESVYLNLQSAVLHFKKYSVRNPELKGEVDEFLEALTKVHGDKLEHEGIVNRGIVHRVRI</sequence>
<dbReference type="EMBL" id="UYYF01004321">
    <property type="protein sequence ID" value="VDN02322.1"/>
    <property type="molecule type" value="Genomic_DNA"/>
</dbReference>
<accession>A0A158RBN8</accession>
<name>A0A158RBN8_THECL</name>
<dbReference type="WBParaSite" id="TCLT_0000512901-mRNA-1">
    <property type="protein sequence ID" value="TCLT_0000512901-mRNA-1"/>
    <property type="gene ID" value="TCLT_0000512901"/>
</dbReference>
<reference evidence="14" key="1">
    <citation type="submission" date="2016-04" db="UniProtKB">
        <authorList>
            <consortium name="WormBaseParasite"/>
        </authorList>
    </citation>
    <scope>IDENTIFICATION</scope>
</reference>
<dbReference type="InterPro" id="IPR000246">
    <property type="entry name" value="Peptidase_T2"/>
</dbReference>
<keyword evidence="4" id="KW-0498">Mitosis</keyword>
<dbReference type="InterPro" id="IPR026971">
    <property type="entry name" value="CND1/NCAPD3"/>
</dbReference>
<evidence type="ECO:0000256" key="5">
    <source>
        <dbReference type="ARBA" id="ARBA00023067"/>
    </source>
</evidence>
<dbReference type="Gene3D" id="3.60.20.30">
    <property type="entry name" value="(Glycosyl)asparaginase"/>
    <property type="match status" value="1"/>
</dbReference>
<dbReference type="GO" id="GO:0000779">
    <property type="term" value="C:condensed chromosome, centromeric region"/>
    <property type="evidence" value="ECO:0007669"/>
    <property type="project" value="TreeGrafter"/>
</dbReference>
<dbReference type="GO" id="GO:0051301">
    <property type="term" value="P:cell division"/>
    <property type="evidence" value="ECO:0007669"/>
    <property type="project" value="UniProtKB-KW"/>
</dbReference>
<evidence type="ECO:0000313" key="14">
    <source>
        <dbReference type="WBParaSite" id="TCLT_0000512901-mRNA-1"/>
    </source>
</evidence>
<evidence type="ECO:0000256" key="8">
    <source>
        <dbReference type="PIRSR" id="PIRSR600246-1"/>
    </source>
</evidence>
<dbReference type="InterPro" id="IPR011989">
    <property type="entry name" value="ARM-like"/>
</dbReference>
<dbReference type="Pfam" id="PF12717">
    <property type="entry name" value="Cnd1"/>
    <property type="match status" value="1"/>
</dbReference>